<evidence type="ECO:0000256" key="1">
    <source>
        <dbReference type="RuleBase" id="RU003860"/>
    </source>
</evidence>
<dbReference type="SUPFAM" id="SSF82657">
    <property type="entry name" value="BolA-like"/>
    <property type="match status" value="1"/>
</dbReference>
<dbReference type="Gene3D" id="3.30.300.90">
    <property type="entry name" value="BolA-like"/>
    <property type="match status" value="1"/>
</dbReference>
<dbReference type="PANTHER" id="PTHR12735:SF27">
    <property type="entry name" value="BOLA-LIKE PROTEIN 2"/>
    <property type="match status" value="1"/>
</dbReference>
<keyword evidence="3" id="KW-1185">Reference proteome</keyword>
<dbReference type="GO" id="GO:0005634">
    <property type="term" value="C:nucleus"/>
    <property type="evidence" value="ECO:0007669"/>
    <property type="project" value="TreeGrafter"/>
</dbReference>
<comment type="caution">
    <text evidence="2">The sequence shown here is derived from an EMBL/GenBank/DDBJ whole genome shotgun (WGS) entry which is preliminary data.</text>
</comment>
<dbReference type="GO" id="GO:0051537">
    <property type="term" value="F:2 iron, 2 sulfur cluster binding"/>
    <property type="evidence" value="ECO:0007669"/>
    <property type="project" value="InterPro"/>
</dbReference>
<evidence type="ECO:0000313" key="2">
    <source>
        <dbReference type="EMBL" id="OCB89656.1"/>
    </source>
</evidence>
<dbReference type="GO" id="GO:0006879">
    <property type="term" value="P:intracellular iron ion homeostasis"/>
    <property type="evidence" value="ECO:0007669"/>
    <property type="project" value="InterPro"/>
</dbReference>
<dbReference type="PANTHER" id="PTHR12735">
    <property type="entry name" value="BOLA-LIKE PROTEIN-RELATED"/>
    <property type="match status" value="1"/>
</dbReference>
<sequence length="92" mass="10534">MPITHLEIKDRSNGCGENYEILVVSEVCKFYAYQISDLSDNNILQAFQKKTTLARHRLINELLKNEIAQMHAFSQTTLTPEQYESRLSNSAA</sequence>
<dbReference type="GO" id="GO:0051604">
    <property type="term" value="P:protein maturation"/>
    <property type="evidence" value="ECO:0007669"/>
    <property type="project" value="InterPro"/>
</dbReference>
<dbReference type="PIRSF" id="PIRSF003113">
    <property type="entry name" value="BolA"/>
    <property type="match status" value="1"/>
</dbReference>
<dbReference type="Pfam" id="PF01722">
    <property type="entry name" value="BolA"/>
    <property type="match status" value="1"/>
</dbReference>
<evidence type="ECO:0000313" key="3">
    <source>
        <dbReference type="Proteomes" id="UP000757232"/>
    </source>
</evidence>
<accession>A0A9Q5NAD0</accession>
<comment type="similarity">
    <text evidence="1">Belongs to the BolA/IbaG family.</text>
</comment>
<dbReference type="OrthoDB" id="4983at2759"/>
<dbReference type="Proteomes" id="UP000757232">
    <property type="component" value="Unassembled WGS sequence"/>
</dbReference>
<proteinExistence type="inferred from homology"/>
<dbReference type="GO" id="GO:0005829">
    <property type="term" value="C:cytosol"/>
    <property type="evidence" value="ECO:0007669"/>
    <property type="project" value="TreeGrafter"/>
</dbReference>
<dbReference type="InterPro" id="IPR036065">
    <property type="entry name" value="BolA-like_sf"/>
</dbReference>
<organism evidence="2 3">
    <name type="scientific">Sanghuangporus baumii</name>
    <name type="common">Phellinus baumii</name>
    <dbReference type="NCBI Taxonomy" id="108892"/>
    <lineage>
        <taxon>Eukaryota</taxon>
        <taxon>Fungi</taxon>
        <taxon>Dikarya</taxon>
        <taxon>Basidiomycota</taxon>
        <taxon>Agaricomycotina</taxon>
        <taxon>Agaricomycetes</taxon>
        <taxon>Hymenochaetales</taxon>
        <taxon>Hymenochaetaceae</taxon>
        <taxon>Sanghuangporus</taxon>
    </lineage>
</organism>
<dbReference type="EMBL" id="LNZH02000151">
    <property type="protein sequence ID" value="OCB89656.1"/>
    <property type="molecule type" value="Genomic_DNA"/>
</dbReference>
<dbReference type="InterPro" id="IPR002634">
    <property type="entry name" value="BolA"/>
</dbReference>
<dbReference type="InterPro" id="IPR045115">
    <property type="entry name" value="BOL2"/>
</dbReference>
<dbReference type="AlphaFoldDB" id="A0A9Q5NAD0"/>
<reference evidence="2" key="1">
    <citation type="submission" date="2016-06" db="EMBL/GenBank/DDBJ databases">
        <title>Draft Genome sequence of the fungus Inonotus baumii.</title>
        <authorList>
            <person name="Zhu H."/>
            <person name="Lin W."/>
        </authorList>
    </citation>
    <scope>NUCLEOTIDE SEQUENCE</scope>
    <source>
        <strain evidence="2">821</strain>
    </source>
</reference>
<name>A0A9Q5NAD0_SANBA</name>
<gene>
    <name evidence="2" type="ORF">A7U60_g3133</name>
</gene>
<protein>
    <submittedName>
        <fullName evidence="2">Bola-like protein</fullName>
    </submittedName>
</protein>